<dbReference type="InterPro" id="IPR050639">
    <property type="entry name" value="SSR_resolvase"/>
</dbReference>
<sequence length="204" mass="23301">MKVKYNRLSSLSQTGNRLTDDKTQYDLVLLDRVSGSVSFKERPKGQELTKMVEQGNISELWVEEFSRLGRNTGDVIKTLEWLDEKKVNVIVKNIGLQSRPNGEKNPIWKMISSVMSSLYEMESENIKERTMVGRKVYVLNGGRLGRPEGTKETEKGFLEKPQTKEIIKNLKKGLTIKDICKIVGCSNKTIIKTKRLGIKHFLLI</sequence>
<dbReference type="GO" id="GO:0000150">
    <property type="term" value="F:DNA strand exchange activity"/>
    <property type="evidence" value="ECO:0007669"/>
    <property type="project" value="InterPro"/>
</dbReference>
<name>A0A6J7GJB6_9ZZZZ</name>
<dbReference type="AlphaFoldDB" id="A0A6J7GJB6"/>
<gene>
    <name evidence="2" type="ORF">UFOPK3592_00623</name>
</gene>
<evidence type="ECO:0000259" key="1">
    <source>
        <dbReference type="PROSITE" id="PS51736"/>
    </source>
</evidence>
<accession>A0A6J7GJB6</accession>
<dbReference type="Gene3D" id="3.40.50.1390">
    <property type="entry name" value="Resolvase, N-terminal catalytic domain"/>
    <property type="match status" value="1"/>
</dbReference>
<dbReference type="PROSITE" id="PS51736">
    <property type="entry name" value="RECOMBINASES_3"/>
    <property type="match status" value="1"/>
</dbReference>
<dbReference type="Pfam" id="PF00239">
    <property type="entry name" value="Resolvase"/>
    <property type="match status" value="1"/>
</dbReference>
<dbReference type="PANTHER" id="PTHR30461">
    <property type="entry name" value="DNA-INVERTASE FROM LAMBDOID PROPHAGE"/>
    <property type="match status" value="1"/>
</dbReference>
<reference evidence="2" key="1">
    <citation type="submission" date="2020-05" db="EMBL/GenBank/DDBJ databases">
        <authorList>
            <person name="Chiriac C."/>
            <person name="Salcher M."/>
            <person name="Ghai R."/>
            <person name="Kavagutti S V."/>
        </authorList>
    </citation>
    <scope>NUCLEOTIDE SEQUENCE</scope>
</reference>
<dbReference type="SUPFAM" id="SSF53041">
    <property type="entry name" value="Resolvase-like"/>
    <property type="match status" value="1"/>
</dbReference>
<evidence type="ECO:0000313" key="2">
    <source>
        <dbReference type="EMBL" id="CAB4904233.1"/>
    </source>
</evidence>
<dbReference type="SMART" id="SM00857">
    <property type="entry name" value="Resolvase"/>
    <property type="match status" value="1"/>
</dbReference>
<feature type="domain" description="Resolvase/invertase-type recombinase catalytic" evidence="1">
    <location>
        <begin position="1"/>
        <end position="141"/>
    </location>
</feature>
<dbReference type="PANTHER" id="PTHR30461:SF19">
    <property type="entry name" value="SITE-SPECIFIC RECOMBINASE RESOLVASE FAMILY"/>
    <property type="match status" value="1"/>
</dbReference>
<dbReference type="InterPro" id="IPR006119">
    <property type="entry name" value="Resolv_N"/>
</dbReference>
<organism evidence="2">
    <name type="scientific">freshwater metagenome</name>
    <dbReference type="NCBI Taxonomy" id="449393"/>
    <lineage>
        <taxon>unclassified sequences</taxon>
        <taxon>metagenomes</taxon>
        <taxon>ecological metagenomes</taxon>
    </lineage>
</organism>
<protein>
    <submittedName>
        <fullName evidence="2">Unannotated protein</fullName>
    </submittedName>
</protein>
<dbReference type="InterPro" id="IPR036162">
    <property type="entry name" value="Resolvase-like_N_sf"/>
</dbReference>
<dbReference type="EMBL" id="CAFBML010000069">
    <property type="protein sequence ID" value="CAB4904233.1"/>
    <property type="molecule type" value="Genomic_DNA"/>
</dbReference>
<proteinExistence type="predicted"/>
<dbReference type="GO" id="GO:0003677">
    <property type="term" value="F:DNA binding"/>
    <property type="evidence" value="ECO:0007669"/>
    <property type="project" value="InterPro"/>
</dbReference>